<dbReference type="SFLD" id="SFLDG01082">
    <property type="entry name" value="B12-binding_domain_containing"/>
    <property type="match status" value="1"/>
</dbReference>
<evidence type="ECO:0000259" key="1">
    <source>
        <dbReference type="PROSITE" id="PS51918"/>
    </source>
</evidence>
<feature type="domain" description="Radical SAM core" evidence="1">
    <location>
        <begin position="244"/>
        <end position="481"/>
    </location>
</feature>
<gene>
    <name evidence="2" type="ORF">EDC27_1269</name>
</gene>
<keyword evidence="3" id="KW-1185">Reference proteome</keyword>
<dbReference type="Pfam" id="PF19864">
    <property type="entry name" value="Radical_SAM_N2"/>
    <property type="match status" value="1"/>
</dbReference>
<dbReference type="GO" id="GO:0003824">
    <property type="term" value="F:catalytic activity"/>
    <property type="evidence" value="ECO:0007669"/>
    <property type="project" value="InterPro"/>
</dbReference>
<dbReference type="PROSITE" id="PS51918">
    <property type="entry name" value="RADICAL_SAM"/>
    <property type="match status" value="1"/>
</dbReference>
<dbReference type="Gene3D" id="3.80.30.20">
    <property type="entry name" value="tm_1862 like domain"/>
    <property type="match status" value="1"/>
</dbReference>
<name>A0A3N1UU69_9BACT</name>
<reference evidence="2 3" key="1">
    <citation type="submission" date="2018-11" db="EMBL/GenBank/DDBJ databases">
        <title>Genomic Encyclopedia of Type Strains, Phase IV (KMG-IV): sequencing the most valuable type-strain genomes for metagenomic binning, comparative biology and taxonomic classification.</title>
        <authorList>
            <person name="Goeker M."/>
        </authorList>
    </citation>
    <scope>NUCLEOTIDE SEQUENCE [LARGE SCALE GENOMIC DNA]</scope>
    <source>
        <strain evidence="2 3">DSM 22027</strain>
    </source>
</reference>
<dbReference type="PANTHER" id="PTHR42731:SF5">
    <property type="entry name" value="RADICAL SAM DOMAIN PROTEIN"/>
    <property type="match status" value="1"/>
</dbReference>
<proteinExistence type="predicted"/>
<dbReference type="InterPro" id="IPR045784">
    <property type="entry name" value="Radical_SAM_N2"/>
</dbReference>
<dbReference type="OrthoDB" id="9806827at2"/>
<dbReference type="Pfam" id="PF04055">
    <property type="entry name" value="Radical_SAM"/>
    <property type="match status" value="1"/>
</dbReference>
<dbReference type="EMBL" id="RJVA01000011">
    <property type="protein sequence ID" value="ROQ93258.1"/>
    <property type="molecule type" value="Genomic_DNA"/>
</dbReference>
<protein>
    <submittedName>
        <fullName evidence="2">Radical SAM superfamily enzyme YgiQ (UPF0313 family)</fullName>
    </submittedName>
</protein>
<dbReference type="SFLD" id="SFLDS00029">
    <property type="entry name" value="Radical_SAM"/>
    <property type="match status" value="1"/>
</dbReference>
<dbReference type="CDD" id="cd01335">
    <property type="entry name" value="Radical_SAM"/>
    <property type="match status" value="1"/>
</dbReference>
<accession>A0A3N1UU69</accession>
<dbReference type="GO" id="GO:0051536">
    <property type="term" value="F:iron-sulfur cluster binding"/>
    <property type="evidence" value="ECO:0007669"/>
    <property type="project" value="InterPro"/>
</dbReference>
<dbReference type="InterPro" id="IPR058240">
    <property type="entry name" value="rSAM_sf"/>
</dbReference>
<organism evidence="2 3">
    <name type="scientific">Desulfosoma caldarium</name>
    <dbReference type="NCBI Taxonomy" id="610254"/>
    <lineage>
        <taxon>Bacteria</taxon>
        <taxon>Pseudomonadati</taxon>
        <taxon>Thermodesulfobacteriota</taxon>
        <taxon>Syntrophobacteria</taxon>
        <taxon>Syntrophobacterales</taxon>
        <taxon>Syntrophobacteraceae</taxon>
        <taxon>Desulfosoma</taxon>
    </lineage>
</organism>
<dbReference type="InterPro" id="IPR006638">
    <property type="entry name" value="Elp3/MiaA/NifB-like_rSAM"/>
</dbReference>
<dbReference type="InterPro" id="IPR007197">
    <property type="entry name" value="rSAM"/>
</dbReference>
<dbReference type="Proteomes" id="UP000276223">
    <property type="component" value="Unassembled WGS sequence"/>
</dbReference>
<dbReference type="SMART" id="SM00729">
    <property type="entry name" value="Elp3"/>
    <property type="match status" value="1"/>
</dbReference>
<evidence type="ECO:0000313" key="2">
    <source>
        <dbReference type="EMBL" id="ROQ93258.1"/>
    </source>
</evidence>
<sequence length="587" mass="65767">MRWKQRQLSQIRLTREKSLISRNPGGSIHIVLAFPNTYHVGMSNLGFQTAYRLFNDIPFVTCERVFYPDPEIRAKCRSGRAQLLSMESSRPLTDFHLIAFSVSFENDYPAILEMLHWAGLSVRSADRHETDPLVAAGGVAVLLNPEPLADFMDFFFIGEAEGLVNPFVRHWIDAQGASRREILEYLAEHCPGLYVPRLYTPVYGSTGVLQSIQPKGKVPTRVRAVKVGLDSIEPAHSVLVTKETEFSETALIEIGRGCGRGCRFCAAGFIYRPPRFHTLEAISRLVAEWMPHTARIGLVSPAVSDYPELNELCHRLLDWNLQVHFSSLRADKVSPDILMALGESGLKAVAIAPEAGSERLRAVIGKHLTDENVLSAAERLTACGVQHLKLYFMIGLPLETREDLAATVDLVKRVKHRVLERSRGQKKLGEITLSVHSFVPKPFTPFQWAPFAGVSELKAKAKWLKHALGKVANVRVHFDLPKWAYVQAMLSRGDRRVGDLLEKVALKGMSWTQVARESVLNPDFWVMRERDPDEVFPWEIVDHGVKRAFLRSQYERAMRGLASEPCVQEPGCHICGACGRAHAEGPS</sequence>
<dbReference type="InterPro" id="IPR023404">
    <property type="entry name" value="rSAM_horseshoe"/>
</dbReference>
<dbReference type="SUPFAM" id="SSF102114">
    <property type="entry name" value="Radical SAM enzymes"/>
    <property type="match status" value="1"/>
</dbReference>
<evidence type="ECO:0000313" key="3">
    <source>
        <dbReference type="Proteomes" id="UP000276223"/>
    </source>
</evidence>
<comment type="caution">
    <text evidence="2">The sequence shown here is derived from an EMBL/GenBank/DDBJ whole genome shotgun (WGS) entry which is preliminary data.</text>
</comment>
<dbReference type="PANTHER" id="PTHR42731">
    <property type="entry name" value="SLL1084 PROTEIN"/>
    <property type="match status" value="1"/>
</dbReference>
<dbReference type="AlphaFoldDB" id="A0A3N1UU69"/>